<keyword evidence="3" id="KW-1185">Reference proteome</keyword>
<name>A0ABQ9JD04_9CUCU</name>
<protein>
    <submittedName>
        <fullName evidence="2">Uncharacterized protein</fullName>
    </submittedName>
</protein>
<sequence length="72" mass="8145">MVNAYKSMYEESKQHAEALKEALTEVQQLLKTATEQYGELETKHKESELAHEEIIAKKKNVSPVKEGIGNSK</sequence>
<comment type="caution">
    <text evidence="2">The sequence shown here is derived from an EMBL/GenBank/DDBJ whole genome shotgun (WGS) entry which is preliminary data.</text>
</comment>
<accession>A0ABQ9JD04</accession>
<feature type="coiled-coil region" evidence="1">
    <location>
        <begin position="2"/>
        <end position="50"/>
    </location>
</feature>
<dbReference type="EMBL" id="JAPWTJ010000732">
    <property type="protein sequence ID" value="KAJ8976060.1"/>
    <property type="molecule type" value="Genomic_DNA"/>
</dbReference>
<proteinExistence type="predicted"/>
<keyword evidence="1" id="KW-0175">Coiled coil</keyword>
<evidence type="ECO:0000256" key="1">
    <source>
        <dbReference type="SAM" id="Coils"/>
    </source>
</evidence>
<organism evidence="2 3">
    <name type="scientific">Molorchus minor</name>
    <dbReference type="NCBI Taxonomy" id="1323400"/>
    <lineage>
        <taxon>Eukaryota</taxon>
        <taxon>Metazoa</taxon>
        <taxon>Ecdysozoa</taxon>
        <taxon>Arthropoda</taxon>
        <taxon>Hexapoda</taxon>
        <taxon>Insecta</taxon>
        <taxon>Pterygota</taxon>
        <taxon>Neoptera</taxon>
        <taxon>Endopterygota</taxon>
        <taxon>Coleoptera</taxon>
        <taxon>Polyphaga</taxon>
        <taxon>Cucujiformia</taxon>
        <taxon>Chrysomeloidea</taxon>
        <taxon>Cerambycidae</taxon>
        <taxon>Lamiinae</taxon>
        <taxon>Monochamini</taxon>
        <taxon>Molorchus</taxon>
    </lineage>
</organism>
<evidence type="ECO:0000313" key="3">
    <source>
        <dbReference type="Proteomes" id="UP001162164"/>
    </source>
</evidence>
<reference evidence="2" key="1">
    <citation type="journal article" date="2023" name="Insect Mol. Biol.">
        <title>Genome sequencing provides insights into the evolution of gene families encoding plant cell wall-degrading enzymes in longhorned beetles.</title>
        <authorList>
            <person name="Shin N.R."/>
            <person name="Okamura Y."/>
            <person name="Kirsch R."/>
            <person name="Pauchet Y."/>
        </authorList>
    </citation>
    <scope>NUCLEOTIDE SEQUENCE</scope>
    <source>
        <strain evidence="2">MMC_N1</strain>
    </source>
</reference>
<evidence type="ECO:0000313" key="2">
    <source>
        <dbReference type="EMBL" id="KAJ8976060.1"/>
    </source>
</evidence>
<gene>
    <name evidence="2" type="ORF">NQ317_009250</name>
</gene>
<dbReference type="Proteomes" id="UP001162164">
    <property type="component" value="Unassembled WGS sequence"/>
</dbReference>